<proteinExistence type="predicted"/>
<dbReference type="GO" id="GO:0005262">
    <property type="term" value="F:calcium channel activity"/>
    <property type="evidence" value="ECO:0007669"/>
    <property type="project" value="InterPro"/>
</dbReference>
<feature type="signal peptide" evidence="1">
    <location>
        <begin position="1"/>
        <end position="18"/>
    </location>
</feature>
<dbReference type="EMBL" id="KL142391">
    <property type="protein sequence ID" value="KDR71720.1"/>
    <property type="molecule type" value="Genomic_DNA"/>
</dbReference>
<keyword evidence="3" id="KW-1185">Reference proteome</keyword>
<dbReference type="PANTHER" id="PTHR39142:SF1">
    <property type="entry name" value="AEL197CP"/>
    <property type="match status" value="1"/>
</dbReference>
<dbReference type="Proteomes" id="UP000027222">
    <property type="component" value="Unassembled WGS sequence"/>
</dbReference>
<dbReference type="GO" id="GO:0098703">
    <property type="term" value="P:calcium ion import across plasma membrane"/>
    <property type="evidence" value="ECO:0007669"/>
    <property type="project" value="InterPro"/>
</dbReference>
<evidence type="ECO:0000313" key="2">
    <source>
        <dbReference type="EMBL" id="KDR71720.1"/>
    </source>
</evidence>
<reference evidence="3" key="1">
    <citation type="journal article" date="2014" name="Proc. Natl. Acad. Sci. U.S.A.">
        <title>Extensive sampling of basidiomycete genomes demonstrates inadequacy of the white-rot/brown-rot paradigm for wood decay fungi.</title>
        <authorList>
            <person name="Riley R."/>
            <person name="Salamov A.A."/>
            <person name="Brown D.W."/>
            <person name="Nagy L.G."/>
            <person name="Floudas D."/>
            <person name="Held B.W."/>
            <person name="Levasseur A."/>
            <person name="Lombard V."/>
            <person name="Morin E."/>
            <person name="Otillar R."/>
            <person name="Lindquist E.A."/>
            <person name="Sun H."/>
            <person name="LaButti K.M."/>
            <person name="Schmutz J."/>
            <person name="Jabbour D."/>
            <person name="Luo H."/>
            <person name="Baker S.E."/>
            <person name="Pisabarro A.G."/>
            <person name="Walton J.D."/>
            <person name="Blanchette R.A."/>
            <person name="Henrissat B."/>
            <person name="Martin F."/>
            <person name="Cullen D."/>
            <person name="Hibbett D.S."/>
            <person name="Grigoriev I.V."/>
        </authorList>
    </citation>
    <scope>NUCLEOTIDE SEQUENCE [LARGE SCALE GENOMIC DNA]</scope>
    <source>
        <strain evidence="3">CBS 339.88</strain>
    </source>
</reference>
<evidence type="ECO:0000313" key="3">
    <source>
        <dbReference type="Proteomes" id="UP000027222"/>
    </source>
</evidence>
<organism evidence="2 3">
    <name type="scientific">Galerina marginata (strain CBS 339.88)</name>
    <dbReference type="NCBI Taxonomy" id="685588"/>
    <lineage>
        <taxon>Eukaryota</taxon>
        <taxon>Fungi</taxon>
        <taxon>Dikarya</taxon>
        <taxon>Basidiomycota</taxon>
        <taxon>Agaricomycotina</taxon>
        <taxon>Agaricomycetes</taxon>
        <taxon>Agaricomycetidae</taxon>
        <taxon>Agaricales</taxon>
        <taxon>Agaricineae</taxon>
        <taxon>Strophariaceae</taxon>
        <taxon>Galerina</taxon>
    </lineage>
</organism>
<dbReference type="AlphaFoldDB" id="A0A067SL85"/>
<evidence type="ECO:0008006" key="4">
    <source>
        <dbReference type="Google" id="ProtNLM"/>
    </source>
</evidence>
<evidence type="ECO:0000256" key="1">
    <source>
        <dbReference type="SAM" id="SignalP"/>
    </source>
</evidence>
<gene>
    <name evidence="2" type="ORF">GALMADRAFT_74770</name>
</gene>
<dbReference type="Pfam" id="PF12929">
    <property type="entry name" value="Mid1"/>
    <property type="match status" value="1"/>
</dbReference>
<accession>A0A067SL85</accession>
<dbReference type="HOGENOM" id="CLU_045143_0_0_1"/>
<dbReference type="OrthoDB" id="5405745at2759"/>
<dbReference type="STRING" id="685588.A0A067SL85"/>
<dbReference type="InterPro" id="IPR024338">
    <property type="entry name" value="MID1/Yam8"/>
</dbReference>
<protein>
    <recommendedName>
        <fullName evidence="4">FZ domain-containing protein</fullName>
    </recommendedName>
</protein>
<feature type="chain" id="PRO_5001648468" description="FZ domain-containing protein" evidence="1">
    <location>
        <begin position="19"/>
        <end position="518"/>
    </location>
</feature>
<keyword evidence="1" id="KW-0732">Signal</keyword>
<name>A0A067SL85_GALM3</name>
<sequence length="518" mass="53965">MLPKSLLLLLLAAPLALSAALTPLTLNNITALNTLRLPNPPAFSIPPPKDNTPLFISVALCSDASPAPRFTIAEVDPSASSDDNSPPQTLAGSEIVFHDGEGSYVGSFPNGAVLTIDTNGATPGVPFEVGVSDTENLHAPPADLPLFGDTTSNQALLFSAPFLPLPDVPTPQYPNYTLPAANMSQPPLPSSSAAGNLTLILTPTSAGLGLASSNRPRTGCFLSSQKTTGTIVSQKPWARDARGWRMQWLVEGLIPQTNYTAYVVHDSAKVSGPIFFATKSAAFPCPLVHSLPYCPSIAYAVPLPQPPGSNAIGAASAYDATTLPEAVSTPLLSYLANFTTVLTTFACGRDWYSPLMGCDDCQREYRAWLCSISFTRCSEPSPANPNGFTATPAGPGETGGAASIATFPSPDGSPNQIILSALLPIPTRAPLPPRNPFLPALSPPTPYTALLPCLEQCHAVDRACPPFIGFKCPSSGFNAGASYGVGYVDGREGDKGSKGRGVAGVAGDRWGNVWCGMV</sequence>
<dbReference type="PANTHER" id="PTHR39142">
    <property type="entry name" value="MID1P"/>
    <property type="match status" value="1"/>
</dbReference>